<dbReference type="Gene3D" id="3.30.559.10">
    <property type="entry name" value="Chloramphenicol acetyltransferase-like domain"/>
    <property type="match status" value="1"/>
</dbReference>
<dbReference type="EC" id="2.3.1.28" evidence="1"/>
<dbReference type="eggNOG" id="COG4845">
    <property type="taxonomic scope" value="Bacteria"/>
</dbReference>
<proteinExistence type="predicted"/>
<dbReference type="Proteomes" id="UP000005561">
    <property type="component" value="Unassembled WGS sequence"/>
</dbReference>
<accession>C6LLE9</accession>
<evidence type="ECO:0000313" key="1">
    <source>
        <dbReference type="EMBL" id="EET58572.1"/>
    </source>
</evidence>
<name>C6LLE9_9FIRM</name>
<protein>
    <submittedName>
        <fullName evidence="1">Chloramphenicol O-acetyltransferase</fullName>
        <ecNumber evidence="1">2.3.1.28</ecNumber>
    </submittedName>
</protein>
<keyword evidence="1" id="KW-0808">Transferase</keyword>
<dbReference type="SMART" id="SM01059">
    <property type="entry name" value="CAT"/>
    <property type="match status" value="1"/>
</dbReference>
<dbReference type="InterPro" id="IPR001707">
    <property type="entry name" value="Cmp_AcTrfase"/>
</dbReference>
<sequence length="249" mass="28463">MLRVRRAQSGGNEDADLEPGLTELPGSFCIKRRKPMNYRYLDMDTYKRKSHFTYFRSLAYPYVGVTVNVDITDALVRMKRERLPFFLTVCYCVAQAANSIPEFRQRIKEEGIVEFDWCKTSHTVALEDGTYCYCALDGNMPLKEFLPYAEREQEAARQRHSIEEEEDVLGEFFISTLPWLSYTSLIQPVPVPADSNPRITWGKYFSSEGRTLLPVTVLCHHALVDGIHLAAFYEKLQEQLGAVAAGITV</sequence>
<organism evidence="1 2">
    <name type="scientific">Marvinbryantia formatexigens DSM 14469</name>
    <dbReference type="NCBI Taxonomy" id="478749"/>
    <lineage>
        <taxon>Bacteria</taxon>
        <taxon>Bacillati</taxon>
        <taxon>Bacillota</taxon>
        <taxon>Clostridia</taxon>
        <taxon>Lachnospirales</taxon>
        <taxon>Lachnospiraceae</taxon>
        <taxon>Marvinbryantia</taxon>
    </lineage>
</organism>
<gene>
    <name evidence="1" type="ORF">BRYFOR_09496</name>
</gene>
<dbReference type="PANTHER" id="PTHR38474:SF1">
    <property type="entry name" value="SLR0299 PROTEIN"/>
    <property type="match status" value="1"/>
</dbReference>
<dbReference type="EMBL" id="ACCL02000029">
    <property type="protein sequence ID" value="EET58572.1"/>
    <property type="molecule type" value="Genomic_DNA"/>
</dbReference>
<keyword evidence="1" id="KW-0012">Acyltransferase</keyword>
<evidence type="ECO:0000313" key="2">
    <source>
        <dbReference type="Proteomes" id="UP000005561"/>
    </source>
</evidence>
<comment type="caution">
    <text evidence="1">The sequence shown here is derived from an EMBL/GenBank/DDBJ whole genome shotgun (WGS) entry which is preliminary data.</text>
</comment>
<dbReference type="InterPro" id="IPR023213">
    <property type="entry name" value="CAT-like_dom_sf"/>
</dbReference>
<dbReference type="SUPFAM" id="SSF52777">
    <property type="entry name" value="CoA-dependent acyltransferases"/>
    <property type="match status" value="1"/>
</dbReference>
<reference evidence="1" key="1">
    <citation type="submission" date="2009-07" db="EMBL/GenBank/DDBJ databases">
        <authorList>
            <person name="Weinstock G."/>
            <person name="Sodergren E."/>
            <person name="Clifton S."/>
            <person name="Fulton L."/>
            <person name="Fulton B."/>
            <person name="Courtney L."/>
            <person name="Fronick C."/>
            <person name="Harrison M."/>
            <person name="Strong C."/>
            <person name="Farmer C."/>
            <person name="Delahaunty K."/>
            <person name="Markovic C."/>
            <person name="Hall O."/>
            <person name="Minx P."/>
            <person name="Tomlinson C."/>
            <person name="Mitreva M."/>
            <person name="Nelson J."/>
            <person name="Hou S."/>
            <person name="Wollam A."/>
            <person name="Pepin K.H."/>
            <person name="Johnson M."/>
            <person name="Bhonagiri V."/>
            <person name="Nash W.E."/>
            <person name="Warren W."/>
            <person name="Chinwalla A."/>
            <person name="Mardis E.R."/>
            <person name="Wilson R.K."/>
        </authorList>
    </citation>
    <scope>NUCLEOTIDE SEQUENCE [LARGE SCALE GENOMIC DNA]</scope>
    <source>
        <strain evidence="1">DSM 14469</strain>
    </source>
</reference>
<keyword evidence="2" id="KW-1185">Reference proteome</keyword>
<dbReference type="AlphaFoldDB" id="C6LLE9"/>
<dbReference type="Pfam" id="PF00302">
    <property type="entry name" value="CAT"/>
    <property type="match status" value="1"/>
</dbReference>
<dbReference type="PANTHER" id="PTHR38474">
    <property type="entry name" value="SLR0299 PROTEIN"/>
    <property type="match status" value="1"/>
</dbReference>
<dbReference type="STRING" id="168384.SAMN05660368_03257"/>
<dbReference type="GO" id="GO:0008811">
    <property type="term" value="F:chloramphenicol O-acetyltransferase activity"/>
    <property type="evidence" value="ECO:0007669"/>
    <property type="project" value="UniProtKB-EC"/>
</dbReference>